<proteinExistence type="predicted"/>
<protein>
    <submittedName>
        <fullName evidence="1">Uncharacterized protein</fullName>
    </submittedName>
</protein>
<gene>
    <name evidence="1" type="ORF">VXS06_14820</name>
</gene>
<organism evidence="1 2">
    <name type="scientific">Photobacterium toruni</name>
    <dbReference type="NCBI Taxonomy" id="1935446"/>
    <lineage>
        <taxon>Bacteria</taxon>
        <taxon>Pseudomonadati</taxon>
        <taxon>Pseudomonadota</taxon>
        <taxon>Gammaproteobacteria</taxon>
        <taxon>Vibrionales</taxon>
        <taxon>Vibrionaceae</taxon>
        <taxon>Photobacterium</taxon>
    </lineage>
</organism>
<name>A0ABU6LCK8_9GAMM</name>
<comment type="caution">
    <text evidence="1">The sequence shown here is derived from an EMBL/GenBank/DDBJ whole genome shotgun (WGS) entry which is preliminary data.</text>
</comment>
<sequence length="112" mass="12930">MTYIFNLESGLFKDGELNHDVAMLYRHYRDVIHAKVHILSEQKGIDHAVAMAVMYDLNPNGYLFVRIDDNKTNDEVIADYVAVLDLTPTNTKAIYDQNNAAWWREHGFNIAE</sequence>
<dbReference type="RefSeq" id="WP_327775338.1">
    <property type="nucleotide sequence ID" value="NZ_JAYXUG010000013.1"/>
</dbReference>
<dbReference type="Proteomes" id="UP001306119">
    <property type="component" value="Unassembled WGS sequence"/>
</dbReference>
<evidence type="ECO:0000313" key="1">
    <source>
        <dbReference type="EMBL" id="MEC6833038.1"/>
    </source>
</evidence>
<evidence type="ECO:0000313" key="2">
    <source>
        <dbReference type="Proteomes" id="UP001306119"/>
    </source>
</evidence>
<keyword evidence="2" id="KW-1185">Reference proteome</keyword>
<dbReference type="EMBL" id="JAYXUG010000013">
    <property type="protein sequence ID" value="MEC6833038.1"/>
    <property type="molecule type" value="Genomic_DNA"/>
</dbReference>
<reference evidence="1 2" key="1">
    <citation type="submission" date="2024-01" db="EMBL/GenBank/DDBJ databases">
        <title>Active colonisers of the gastrointestinal tract of Atlantic salmon farmed in a warm water region.</title>
        <authorList>
            <person name="Bowman J.P."/>
        </authorList>
    </citation>
    <scope>NUCLEOTIDE SEQUENCE [LARGE SCALE GENOMIC DNA]</scope>
    <source>
        <strain evidence="1 2">S3MW1</strain>
    </source>
</reference>
<accession>A0ABU6LCK8</accession>